<organism evidence="1">
    <name type="scientific">Picea glauca</name>
    <name type="common">White spruce</name>
    <name type="synonym">Pinus glauca</name>
    <dbReference type="NCBI Taxonomy" id="3330"/>
    <lineage>
        <taxon>Eukaryota</taxon>
        <taxon>Viridiplantae</taxon>
        <taxon>Streptophyta</taxon>
        <taxon>Embryophyta</taxon>
        <taxon>Tracheophyta</taxon>
        <taxon>Spermatophyta</taxon>
        <taxon>Pinopsida</taxon>
        <taxon>Pinidae</taxon>
        <taxon>Conifers I</taxon>
        <taxon>Pinales</taxon>
        <taxon>Pinaceae</taxon>
        <taxon>Picea</taxon>
    </lineage>
</organism>
<geneLocation type="mitochondrion" evidence="1"/>
<evidence type="ECO:0000313" key="1">
    <source>
        <dbReference type="EMBL" id="KUM48124.1"/>
    </source>
</evidence>
<protein>
    <submittedName>
        <fullName evidence="1">Uncharacterized protein</fullName>
    </submittedName>
</protein>
<comment type="caution">
    <text evidence="1">The sequence shown here is derived from an EMBL/GenBank/DDBJ whole genome shotgun (WGS) entry which is preliminary data.</text>
</comment>
<reference evidence="1" key="1">
    <citation type="journal article" date="2015" name="Genome Biol. Evol.">
        <title>Organellar Genomes of White Spruce (Picea glauca): Assembly and Annotation.</title>
        <authorList>
            <person name="Jackman S.D."/>
            <person name="Warren R.L."/>
            <person name="Gibb E.A."/>
            <person name="Vandervalk B.P."/>
            <person name="Mohamadi H."/>
            <person name="Chu J."/>
            <person name="Raymond A."/>
            <person name="Pleasance S."/>
            <person name="Coope R."/>
            <person name="Wildung M.R."/>
            <person name="Ritland C.E."/>
            <person name="Bousquet J."/>
            <person name="Jones S.J."/>
            <person name="Bohlmann J."/>
            <person name="Birol I."/>
        </authorList>
    </citation>
    <scope>NUCLEOTIDE SEQUENCE [LARGE SCALE GENOMIC DNA]</scope>
    <source>
        <tissue evidence="1">Flushing bud</tissue>
    </source>
</reference>
<proteinExistence type="predicted"/>
<gene>
    <name evidence="1" type="ORF">ABT39_MTgene5120</name>
</gene>
<dbReference type="AlphaFoldDB" id="A0A101LZA1"/>
<accession>A0A101LZA1</accession>
<dbReference type="EMBL" id="LKAM01000006">
    <property type="protein sequence ID" value="KUM48124.1"/>
    <property type="molecule type" value="Genomic_DNA"/>
</dbReference>
<keyword evidence="1" id="KW-0496">Mitochondrion</keyword>
<name>A0A101LZA1_PICGL</name>
<sequence>MGYVPHLGWLVARPGFSPNERWRVLECPSRARIPRGDYHHLHPTIDHLGTVERVTRLLPHSITLVPVIAYLTERTRENPGILSSQRGGWHYWQIPSGENAAGAKRGRPAPRA</sequence>